<keyword evidence="3" id="KW-1185">Reference proteome</keyword>
<name>A0ABS0ST44_9CAUL</name>
<feature type="coiled-coil region" evidence="1">
    <location>
        <begin position="75"/>
        <end position="102"/>
    </location>
</feature>
<gene>
    <name evidence="2" type="ORF">I4Q42_01720</name>
</gene>
<dbReference type="EMBL" id="JADWOX010000001">
    <property type="protein sequence ID" value="MBI1682381.1"/>
    <property type="molecule type" value="Genomic_DNA"/>
</dbReference>
<dbReference type="Proteomes" id="UP000639859">
    <property type="component" value="Unassembled WGS sequence"/>
</dbReference>
<comment type="caution">
    <text evidence="2">The sequence shown here is derived from an EMBL/GenBank/DDBJ whole genome shotgun (WGS) entry which is preliminary data.</text>
</comment>
<reference evidence="2 3" key="1">
    <citation type="submission" date="2020-11" db="EMBL/GenBank/DDBJ databases">
        <title>genome sequence of strain KACC 18849.</title>
        <authorList>
            <person name="Gao J."/>
            <person name="Zhang X."/>
        </authorList>
    </citation>
    <scope>NUCLEOTIDE SEQUENCE [LARGE SCALE GENOMIC DNA]</scope>
    <source>
        <strain evidence="2 3">KACC 18849</strain>
    </source>
</reference>
<evidence type="ECO:0000256" key="1">
    <source>
        <dbReference type="SAM" id="Coils"/>
    </source>
</evidence>
<protein>
    <submittedName>
        <fullName evidence="2">Uncharacterized protein</fullName>
    </submittedName>
</protein>
<evidence type="ECO:0000313" key="3">
    <source>
        <dbReference type="Proteomes" id="UP000639859"/>
    </source>
</evidence>
<dbReference type="RefSeq" id="WP_198574337.1">
    <property type="nucleotide sequence ID" value="NZ_JADWOX010000001.1"/>
</dbReference>
<proteinExistence type="predicted"/>
<keyword evidence="1" id="KW-0175">Coiled coil</keyword>
<sequence>MHKLKNITAGPKGARLADGSLVHIAPGTVEEDLDIAKEELAVLKKTGWFQIDGAIKDEPEAKTDDAEALAYLERAETAEGALTAANAEIEALKAKLAEAGKAGGKA</sequence>
<evidence type="ECO:0000313" key="2">
    <source>
        <dbReference type="EMBL" id="MBI1682381.1"/>
    </source>
</evidence>
<accession>A0ABS0ST44</accession>
<organism evidence="2 3">
    <name type="scientific">Caulobacter hibisci</name>
    <dbReference type="NCBI Taxonomy" id="2035993"/>
    <lineage>
        <taxon>Bacteria</taxon>
        <taxon>Pseudomonadati</taxon>
        <taxon>Pseudomonadota</taxon>
        <taxon>Alphaproteobacteria</taxon>
        <taxon>Caulobacterales</taxon>
        <taxon>Caulobacteraceae</taxon>
        <taxon>Caulobacter</taxon>
    </lineage>
</organism>